<evidence type="ECO:0000256" key="6">
    <source>
        <dbReference type="ARBA" id="ARBA00023136"/>
    </source>
</evidence>
<evidence type="ECO:0000256" key="3">
    <source>
        <dbReference type="ARBA" id="ARBA00022692"/>
    </source>
</evidence>
<evidence type="ECO:0000256" key="1">
    <source>
        <dbReference type="ARBA" id="ARBA00004141"/>
    </source>
</evidence>
<dbReference type="Proteomes" id="UP000786811">
    <property type="component" value="Unassembled WGS sequence"/>
</dbReference>
<keyword evidence="7 9" id="KW-0675">Receptor</keyword>
<keyword evidence="2 9" id="KW-0716">Sensory transduction</keyword>
<evidence type="ECO:0000256" key="9">
    <source>
        <dbReference type="RuleBase" id="RU351113"/>
    </source>
</evidence>
<gene>
    <name evidence="10" type="ORF">HICCMSTLAB_LOCUS3525</name>
</gene>
<feature type="transmembrane region" description="Helical" evidence="9">
    <location>
        <begin position="268"/>
        <end position="289"/>
    </location>
</feature>
<dbReference type="GO" id="GO:0004984">
    <property type="term" value="F:olfactory receptor activity"/>
    <property type="evidence" value="ECO:0007669"/>
    <property type="project" value="InterPro"/>
</dbReference>
<feature type="transmembrane region" description="Helical" evidence="9">
    <location>
        <begin position="178"/>
        <end position="197"/>
    </location>
</feature>
<comment type="similarity">
    <text evidence="9">Belongs to the insect chemoreceptor superfamily. Heteromeric odorant receptor channel (TC 1.A.69) family.</text>
</comment>
<dbReference type="GO" id="GO:0005886">
    <property type="term" value="C:plasma membrane"/>
    <property type="evidence" value="ECO:0007669"/>
    <property type="project" value="UniProtKB-SubCell"/>
</dbReference>
<evidence type="ECO:0000256" key="4">
    <source>
        <dbReference type="ARBA" id="ARBA00022725"/>
    </source>
</evidence>
<dbReference type="PANTHER" id="PTHR21137">
    <property type="entry name" value="ODORANT RECEPTOR"/>
    <property type="match status" value="1"/>
</dbReference>
<dbReference type="GO" id="GO:0007165">
    <property type="term" value="P:signal transduction"/>
    <property type="evidence" value="ECO:0007669"/>
    <property type="project" value="UniProtKB-KW"/>
</dbReference>
<sequence length="391" mass="45614">MNLFDDLYWRATRIHLSVIGAWPFQSYITSIIIRTVVCFLFESLYISEVIKLVEVWGDLKLTLECIPILVLHSITQVKILNVHVNLNKMKNLLLRIKSDWESGLLDESEIEFLRNDGRKHKDFMSLYFIILYSSTISYELMPLIPVALDIILPLNESRARIFLYQAEYFVEPEKNLTFIYIHSYIVSPLIAITFIGTDSLYSAFIQHACSMFTIIGRRLQNLRADESTNKKHKFFKTNRHVKDIIICIKMHKNVLEFVRLLEEHYTNYLLVILGILVLGLSAIGFRVFLIDGIEGRVQCISYFFGHVAHLFFLSYFGQRLINFSEYVHESICRAELYKFSSDMKPMIILLMMRSKLVSKITAGKLYIMSLENFTTVAKTSFSYFTVLTSFQ</sequence>
<evidence type="ECO:0000256" key="2">
    <source>
        <dbReference type="ARBA" id="ARBA00022606"/>
    </source>
</evidence>
<keyword evidence="8 9" id="KW-0807">Transducer</keyword>
<dbReference type="InterPro" id="IPR004117">
    <property type="entry name" value="7tm6_olfct_rcpt"/>
</dbReference>
<feature type="transmembrane region" description="Helical" evidence="9">
    <location>
        <begin position="295"/>
        <end position="316"/>
    </location>
</feature>
<keyword evidence="6 9" id="KW-0472">Membrane</keyword>
<evidence type="ECO:0000256" key="7">
    <source>
        <dbReference type="ARBA" id="ARBA00023170"/>
    </source>
</evidence>
<dbReference type="EMBL" id="CAJNRD030001118">
    <property type="protein sequence ID" value="CAG5082318.1"/>
    <property type="molecule type" value="Genomic_DNA"/>
</dbReference>
<comment type="caution">
    <text evidence="10">The sequence shown here is derived from an EMBL/GenBank/DDBJ whole genome shotgun (WGS) entry which is preliminary data.</text>
</comment>
<dbReference type="PANTHER" id="PTHR21137:SF42">
    <property type="entry name" value="ODORANT RECEPTOR 83A"/>
    <property type="match status" value="1"/>
</dbReference>
<keyword evidence="3 9" id="KW-0812">Transmembrane</keyword>
<feature type="transmembrane region" description="Helical" evidence="9">
    <location>
        <begin position="126"/>
        <end position="148"/>
    </location>
</feature>
<dbReference type="Pfam" id="PF02949">
    <property type="entry name" value="7tm_6"/>
    <property type="match status" value="1"/>
</dbReference>
<evidence type="ECO:0000313" key="11">
    <source>
        <dbReference type="Proteomes" id="UP000786811"/>
    </source>
</evidence>
<evidence type="ECO:0000256" key="5">
    <source>
        <dbReference type="ARBA" id="ARBA00022989"/>
    </source>
</evidence>
<comment type="subcellular location">
    <subcellularLocation>
        <location evidence="9">Cell membrane</location>
        <topology evidence="9">Multi-pass membrane protein</topology>
    </subcellularLocation>
    <subcellularLocation>
        <location evidence="1">Membrane</location>
        <topology evidence="1">Multi-pass membrane protein</topology>
    </subcellularLocation>
</comment>
<protein>
    <recommendedName>
        <fullName evidence="9">Odorant receptor</fullName>
    </recommendedName>
</protein>
<keyword evidence="4 9" id="KW-0552">Olfaction</keyword>
<dbReference type="GO" id="GO:0005549">
    <property type="term" value="F:odorant binding"/>
    <property type="evidence" value="ECO:0007669"/>
    <property type="project" value="InterPro"/>
</dbReference>
<dbReference type="AlphaFoldDB" id="A0A8J2H9J7"/>
<keyword evidence="11" id="KW-1185">Reference proteome</keyword>
<accession>A0A8J2H9J7</accession>
<name>A0A8J2H9J7_COTCN</name>
<evidence type="ECO:0000313" key="10">
    <source>
        <dbReference type="EMBL" id="CAG5082318.1"/>
    </source>
</evidence>
<reference evidence="10" key="1">
    <citation type="submission" date="2021-04" db="EMBL/GenBank/DDBJ databases">
        <authorList>
            <person name="Chebbi M.A.C M."/>
        </authorList>
    </citation>
    <scope>NUCLEOTIDE SEQUENCE</scope>
</reference>
<proteinExistence type="inferred from homology"/>
<dbReference type="OrthoDB" id="7696577at2759"/>
<evidence type="ECO:0000256" key="8">
    <source>
        <dbReference type="ARBA" id="ARBA00023224"/>
    </source>
</evidence>
<organism evidence="10 11">
    <name type="scientific">Cotesia congregata</name>
    <name type="common">Parasitoid wasp</name>
    <name type="synonym">Apanteles congregatus</name>
    <dbReference type="NCBI Taxonomy" id="51543"/>
    <lineage>
        <taxon>Eukaryota</taxon>
        <taxon>Metazoa</taxon>
        <taxon>Ecdysozoa</taxon>
        <taxon>Arthropoda</taxon>
        <taxon>Hexapoda</taxon>
        <taxon>Insecta</taxon>
        <taxon>Pterygota</taxon>
        <taxon>Neoptera</taxon>
        <taxon>Endopterygota</taxon>
        <taxon>Hymenoptera</taxon>
        <taxon>Apocrita</taxon>
        <taxon>Ichneumonoidea</taxon>
        <taxon>Braconidae</taxon>
        <taxon>Microgastrinae</taxon>
        <taxon>Cotesia</taxon>
    </lineage>
</organism>
<comment type="caution">
    <text evidence="9">Lacks conserved residue(s) required for the propagation of feature annotation.</text>
</comment>
<keyword evidence="5 9" id="KW-1133">Transmembrane helix</keyword>